<keyword evidence="3" id="KW-0964">Secreted</keyword>
<evidence type="ECO:0000313" key="9">
    <source>
        <dbReference type="EMBL" id="KAK6939791.1"/>
    </source>
</evidence>
<accession>A0AAN8W1N6</accession>
<keyword evidence="6" id="KW-0442">Lipid degradation</keyword>
<dbReference type="GO" id="GO:0016788">
    <property type="term" value="F:hydrolase activity, acting on ester bonds"/>
    <property type="evidence" value="ECO:0007669"/>
    <property type="project" value="InterPro"/>
</dbReference>
<dbReference type="Gene3D" id="3.40.50.1110">
    <property type="entry name" value="SGNH hydrolase"/>
    <property type="match status" value="1"/>
</dbReference>
<evidence type="ECO:0000256" key="7">
    <source>
        <dbReference type="ARBA" id="ARBA00023098"/>
    </source>
</evidence>
<keyword evidence="4 8" id="KW-0732">Signal</keyword>
<dbReference type="AlphaFoldDB" id="A0AAN8W1N6"/>
<evidence type="ECO:0000313" key="10">
    <source>
        <dbReference type="Proteomes" id="UP001370490"/>
    </source>
</evidence>
<evidence type="ECO:0000256" key="3">
    <source>
        <dbReference type="ARBA" id="ARBA00022525"/>
    </source>
</evidence>
<dbReference type="PANTHER" id="PTHR45650">
    <property type="entry name" value="GDSL-LIKE LIPASE/ACYLHYDROLASE-RELATED"/>
    <property type="match status" value="1"/>
</dbReference>
<organism evidence="9 10">
    <name type="scientific">Dillenia turbinata</name>
    <dbReference type="NCBI Taxonomy" id="194707"/>
    <lineage>
        <taxon>Eukaryota</taxon>
        <taxon>Viridiplantae</taxon>
        <taxon>Streptophyta</taxon>
        <taxon>Embryophyta</taxon>
        <taxon>Tracheophyta</taxon>
        <taxon>Spermatophyta</taxon>
        <taxon>Magnoliopsida</taxon>
        <taxon>eudicotyledons</taxon>
        <taxon>Gunneridae</taxon>
        <taxon>Pentapetalae</taxon>
        <taxon>Dilleniales</taxon>
        <taxon>Dilleniaceae</taxon>
        <taxon>Dillenia</taxon>
    </lineage>
</organism>
<protein>
    <submittedName>
        <fullName evidence="9">GDSL lipase/esterase</fullName>
    </submittedName>
</protein>
<feature type="signal peptide" evidence="8">
    <location>
        <begin position="1"/>
        <end position="30"/>
    </location>
</feature>
<keyword evidence="10" id="KW-1185">Reference proteome</keyword>
<dbReference type="EMBL" id="JBAMMX010000005">
    <property type="protein sequence ID" value="KAK6939791.1"/>
    <property type="molecule type" value="Genomic_DNA"/>
</dbReference>
<name>A0AAN8W1N6_9MAGN</name>
<dbReference type="Proteomes" id="UP001370490">
    <property type="component" value="Unassembled WGS sequence"/>
</dbReference>
<dbReference type="InterPro" id="IPR001087">
    <property type="entry name" value="GDSL"/>
</dbReference>
<dbReference type="InterPro" id="IPR036514">
    <property type="entry name" value="SGNH_hydro_sf"/>
</dbReference>
<sequence length="372" mass="40397">MAFAKSRASLHVVVLSCLAFLLGRNSVCIAHELQNRFGKVKGLFAFGSAQADNGNNNFIQTLSKVNYTPYGIDFPLGPTGRFYIGKNVIDLLGDRLRLPLLPPFNDPATTKDKILAGVDYGSGASGRLNHTGMALAGNTTNLNQQVKNFIEVTLPDLEAQLGCSRNQLLPNYLFIFYTGGEDYLLDYFVRDPSGSIDTALQKFTDTLLNSLYGHIKSIYSMGGRKFVLFGIEPSGCLPVVLAAEPGGECKHIVNQAAQLLNDGLKKLVDRARFQLPASLLVFVNTNQILVDIINNPSSKGFGDARNPCCEVRGRGILCKVGGAVCRDRSAFVFFDGAHVTEAVNVVLADKAFSSIFAKSEVYPINVYQLALL</sequence>
<comment type="caution">
    <text evidence="9">The sequence shown here is derived from an EMBL/GenBank/DDBJ whole genome shotgun (WGS) entry which is preliminary data.</text>
</comment>
<comment type="similarity">
    <text evidence="2">Belongs to the 'GDSL' lipolytic enzyme family.</text>
</comment>
<comment type="subcellular location">
    <subcellularLocation>
        <location evidence="1">Secreted</location>
    </subcellularLocation>
</comment>
<evidence type="ECO:0000256" key="6">
    <source>
        <dbReference type="ARBA" id="ARBA00022963"/>
    </source>
</evidence>
<keyword evidence="5" id="KW-0378">Hydrolase</keyword>
<dbReference type="Pfam" id="PF00657">
    <property type="entry name" value="Lipase_GDSL"/>
    <property type="match status" value="1"/>
</dbReference>
<dbReference type="InterPro" id="IPR051238">
    <property type="entry name" value="GDSL_esterase/lipase"/>
</dbReference>
<dbReference type="PANTHER" id="PTHR45650:SF2">
    <property type="entry name" value="OS06G0560700 PROTEIN"/>
    <property type="match status" value="1"/>
</dbReference>
<reference evidence="9 10" key="1">
    <citation type="submission" date="2023-12" db="EMBL/GenBank/DDBJ databases">
        <title>A high-quality genome assembly for Dillenia turbinata (Dilleniales).</title>
        <authorList>
            <person name="Chanderbali A."/>
        </authorList>
    </citation>
    <scope>NUCLEOTIDE SEQUENCE [LARGE SCALE GENOMIC DNA]</scope>
    <source>
        <strain evidence="9">LSX21</strain>
        <tissue evidence="9">Leaf</tissue>
    </source>
</reference>
<keyword evidence="7" id="KW-0443">Lipid metabolism</keyword>
<evidence type="ECO:0000256" key="2">
    <source>
        <dbReference type="ARBA" id="ARBA00008668"/>
    </source>
</evidence>
<evidence type="ECO:0000256" key="8">
    <source>
        <dbReference type="SAM" id="SignalP"/>
    </source>
</evidence>
<evidence type="ECO:0000256" key="4">
    <source>
        <dbReference type="ARBA" id="ARBA00022729"/>
    </source>
</evidence>
<proteinExistence type="inferred from homology"/>
<dbReference type="GO" id="GO:0016042">
    <property type="term" value="P:lipid catabolic process"/>
    <property type="evidence" value="ECO:0007669"/>
    <property type="project" value="UniProtKB-KW"/>
</dbReference>
<feature type="chain" id="PRO_5042920803" evidence="8">
    <location>
        <begin position="31"/>
        <end position="372"/>
    </location>
</feature>
<evidence type="ECO:0000256" key="1">
    <source>
        <dbReference type="ARBA" id="ARBA00004613"/>
    </source>
</evidence>
<evidence type="ECO:0000256" key="5">
    <source>
        <dbReference type="ARBA" id="ARBA00022801"/>
    </source>
</evidence>
<gene>
    <name evidence="9" type="ORF">RJ641_029322</name>
</gene>
<dbReference type="GO" id="GO:0005576">
    <property type="term" value="C:extracellular region"/>
    <property type="evidence" value="ECO:0007669"/>
    <property type="project" value="UniProtKB-SubCell"/>
</dbReference>